<proteinExistence type="predicted"/>
<dbReference type="OrthoDB" id="982075at2"/>
<gene>
    <name evidence="1" type="ORF">SAMN05421545_0087</name>
</gene>
<accession>A0A1N6T2E6</accession>
<evidence type="ECO:0000313" key="1">
    <source>
        <dbReference type="EMBL" id="SIQ47558.1"/>
    </source>
</evidence>
<keyword evidence="2" id="KW-1185">Reference proteome</keyword>
<dbReference type="Proteomes" id="UP000185924">
    <property type="component" value="Unassembled WGS sequence"/>
</dbReference>
<dbReference type="RefSeq" id="WP_076420349.1">
    <property type="nucleotide sequence ID" value="NZ_FTNM01000001.1"/>
</dbReference>
<sequence>MKRTEKRASLIEKERIPMLHFSTEDVLKDPDARSIRNYEANRATILGNAYRNKAIITFCTEDGDVKKVETTVWCYDDKFVLLKSGTFLPLKSILKIENS</sequence>
<dbReference type="AlphaFoldDB" id="A0A1N6T2E6"/>
<dbReference type="EMBL" id="FTNM01000001">
    <property type="protein sequence ID" value="SIQ47558.1"/>
    <property type="molecule type" value="Genomic_DNA"/>
</dbReference>
<organism evidence="1 2">
    <name type="scientific">Pontibacter lucknowensis</name>
    <dbReference type="NCBI Taxonomy" id="1077936"/>
    <lineage>
        <taxon>Bacteria</taxon>
        <taxon>Pseudomonadati</taxon>
        <taxon>Bacteroidota</taxon>
        <taxon>Cytophagia</taxon>
        <taxon>Cytophagales</taxon>
        <taxon>Hymenobacteraceae</taxon>
        <taxon>Pontibacter</taxon>
    </lineage>
</organism>
<name>A0A1N6T2E6_9BACT</name>
<evidence type="ECO:0000313" key="2">
    <source>
        <dbReference type="Proteomes" id="UP000185924"/>
    </source>
</evidence>
<dbReference type="STRING" id="1077936.SAMN05421545_0087"/>
<reference evidence="2" key="1">
    <citation type="submission" date="2017-01" db="EMBL/GenBank/DDBJ databases">
        <authorList>
            <person name="Varghese N."/>
            <person name="Submissions S."/>
        </authorList>
    </citation>
    <scope>NUCLEOTIDE SEQUENCE [LARGE SCALE GENOMIC DNA]</scope>
    <source>
        <strain evidence="2">DM9</strain>
    </source>
</reference>
<protein>
    <submittedName>
        <fullName evidence="1">Uncharacterized protein</fullName>
    </submittedName>
</protein>